<evidence type="ECO:0000313" key="2">
    <source>
        <dbReference type="Proteomes" id="UP001652625"/>
    </source>
</evidence>
<feature type="region of interest" description="Disordered" evidence="1">
    <location>
        <begin position="120"/>
        <end position="154"/>
    </location>
</feature>
<name>A0ABM4D0D4_HYDVU</name>
<keyword evidence="2" id="KW-1185">Reference proteome</keyword>
<evidence type="ECO:0000313" key="3">
    <source>
        <dbReference type="RefSeq" id="XP_065667700.1"/>
    </source>
</evidence>
<gene>
    <name evidence="3" type="primary">LOC105845183</name>
</gene>
<evidence type="ECO:0000256" key="1">
    <source>
        <dbReference type="SAM" id="MobiDB-lite"/>
    </source>
</evidence>
<sequence>MSVHHPVCLTSDQTTKVDGLCAITSQRLIKTAESPGIEYEINYYNDAAKTNSKQIYIPREIKEINKDLKTKTKRDILTRPEFLSKQHELKCSAAKKKEAKDIENSNELFQKLKTRTEKIEQLTNENTSSTNEKNTSSNNELLKATKLRRSTVAS</sequence>
<reference evidence="3" key="1">
    <citation type="submission" date="2025-08" db="UniProtKB">
        <authorList>
            <consortium name="RefSeq"/>
        </authorList>
    </citation>
    <scope>IDENTIFICATION</scope>
</reference>
<dbReference type="RefSeq" id="XP_065667700.1">
    <property type="nucleotide sequence ID" value="XM_065811628.1"/>
</dbReference>
<proteinExistence type="predicted"/>
<accession>A0ABM4D0D4</accession>
<dbReference type="Proteomes" id="UP001652625">
    <property type="component" value="Chromosome 12"/>
</dbReference>
<organism evidence="2 3">
    <name type="scientific">Hydra vulgaris</name>
    <name type="common">Hydra</name>
    <name type="synonym">Hydra attenuata</name>
    <dbReference type="NCBI Taxonomy" id="6087"/>
    <lineage>
        <taxon>Eukaryota</taxon>
        <taxon>Metazoa</taxon>
        <taxon>Cnidaria</taxon>
        <taxon>Hydrozoa</taxon>
        <taxon>Hydroidolina</taxon>
        <taxon>Anthoathecata</taxon>
        <taxon>Aplanulata</taxon>
        <taxon>Hydridae</taxon>
        <taxon>Hydra</taxon>
    </lineage>
</organism>
<feature type="compositionally biased region" description="Basic residues" evidence="1">
    <location>
        <begin position="145"/>
        <end position="154"/>
    </location>
</feature>
<feature type="compositionally biased region" description="Low complexity" evidence="1">
    <location>
        <begin position="123"/>
        <end position="140"/>
    </location>
</feature>
<protein>
    <submittedName>
        <fullName evidence="3">Uncharacterized protein LOC105845183 isoform X2</fullName>
    </submittedName>
</protein>
<dbReference type="GeneID" id="105845183"/>